<comment type="caution">
    <text evidence="1">The sequence shown here is derived from an EMBL/GenBank/DDBJ whole genome shotgun (WGS) entry which is preliminary data.</text>
</comment>
<protein>
    <submittedName>
        <fullName evidence="1">Uncharacterized protein</fullName>
    </submittedName>
</protein>
<dbReference type="RefSeq" id="WP_252670877.1">
    <property type="nucleotide sequence ID" value="NZ_JAKUCO010000005.1"/>
</dbReference>
<accession>A0ABV0DQP7</accession>
<dbReference type="EMBL" id="JAYLVJ010000005">
    <property type="protein sequence ID" value="MEO1753429.1"/>
    <property type="molecule type" value="Genomic_DNA"/>
</dbReference>
<evidence type="ECO:0000313" key="2">
    <source>
        <dbReference type="Proteomes" id="UP001462961"/>
    </source>
</evidence>
<organism evidence="1 2">
    <name type="scientific">Paraburkholderia caribensis</name>
    <dbReference type="NCBI Taxonomy" id="75105"/>
    <lineage>
        <taxon>Bacteria</taxon>
        <taxon>Pseudomonadati</taxon>
        <taxon>Pseudomonadota</taxon>
        <taxon>Betaproteobacteria</taxon>
        <taxon>Burkholderiales</taxon>
        <taxon>Burkholderiaceae</taxon>
        <taxon>Paraburkholderia</taxon>
    </lineage>
</organism>
<proteinExistence type="predicted"/>
<sequence length="50" mass="5353">MLRWNSAGRKDLNPLKSWFAFDTLGGNRIGFDLTSALRPGPGVMSAAMAG</sequence>
<gene>
    <name evidence="1" type="ORF">VOI32_05735</name>
</gene>
<evidence type="ECO:0000313" key="1">
    <source>
        <dbReference type="EMBL" id="MEO1753429.1"/>
    </source>
</evidence>
<reference evidence="1 2" key="1">
    <citation type="submission" date="2024-01" db="EMBL/GenBank/DDBJ databases">
        <title>The diversity of rhizobia nodulating Mimosa spp. in eleven states of Brazil covering several biomes is determined by host plant, location, and edaphic factors.</title>
        <authorList>
            <person name="Rouws L."/>
            <person name="Barauna A."/>
            <person name="Beukes C."/>
            <person name="De Faria S.M."/>
            <person name="Gross E."/>
            <person name="Dos Reis Junior F.B."/>
            <person name="Simon M."/>
            <person name="Maluk M."/>
            <person name="Odee D.W."/>
            <person name="Kenicer G."/>
            <person name="Young J.P.W."/>
            <person name="Reis V.M."/>
            <person name="Zilli J."/>
            <person name="James E.K."/>
        </authorList>
    </citation>
    <scope>NUCLEOTIDE SEQUENCE [LARGE SCALE GENOMIC DNA]</scope>
    <source>
        <strain evidence="1 2">JHI1651</strain>
    </source>
</reference>
<dbReference type="Proteomes" id="UP001462961">
    <property type="component" value="Unassembled WGS sequence"/>
</dbReference>
<name>A0ABV0DQP7_9BURK</name>
<keyword evidence="2" id="KW-1185">Reference proteome</keyword>